<dbReference type="EMBL" id="BX294143">
    <property type="protein sequence ID" value="CAD74461.1"/>
    <property type="molecule type" value="Genomic_DNA"/>
</dbReference>
<dbReference type="KEGG" id="rba:RB5834"/>
<evidence type="ECO:0000313" key="2">
    <source>
        <dbReference type="Proteomes" id="UP000001025"/>
    </source>
</evidence>
<gene>
    <name evidence="1" type="ordered locus">RB5834</name>
</gene>
<dbReference type="AlphaFoldDB" id="Q7UR79"/>
<dbReference type="RefSeq" id="WP_011120635.1">
    <property type="nucleotide sequence ID" value="NC_005027.1"/>
</dbReference>
<protein>
    <submittedName>
        <fullName evidence="1">Uncharacterized protein</fullName>
    </submittedName>
</protein>
<organism evidence="1 2">
    <name type="scientific">Rhodopirellula baltica (strain DSM 10527 / NCIMB 13988 / SH1)</name>
    <dbReference type="NCBI Taxonomy" id="243090"/>
    <lineage>
        <taxon>Bacteria</taxon>
        <taxon>Pseudomonadati</taxon>
        <taxon>Planctomycetota</taxon>
        <taxon>Planctomycetia</taxon>
        <taxon>Pirellulales</taxon>
        <taxon>Pirellulaceae</taxon>
        <taxon>Rhodopirellula</taxon>
    </lineage>
</organism>
<keyword evidence="2" id="KW-1185">Reference proteome</keyword>
<proteinExistence type="predicted"/>
<dbReference type="OrthoDB" id="176168at2"/>
<dbReference type="STRING" id="243090.RB5834"/>
<dbReference type="InParanoid" id="Q7UR79"/>
<name>Q7UR79_RHOBA</name>
<reference evidence="1 2" key="1">
    <citation type="journal article" date="2003" name="Proc. Natl. Acad. Sci. U.S.A.">
        <title>Complete genome sequence of the marine planctomycete Pirellula sp. strain 1.</title>
        <authorList>
            <person name="Gloeckner F.O."/>
            <person name="Kube M."/>
            <person name="Bauer M."/>
            <person name="Teeling H."/>
            <person name="Lombardot T."/>
            <person name="Ludwig W."/>
            <person name="Gade D."/>
            <person name="Beck A."/>
            <person name="Borzym K."/>
            <person name="Heitmann K."/>
            <person name="Rabus R."/>
            <person name="Schlesner H."/>
            <person name="Amann R."/>
            <person name="Reinhardt R."/>
        </authorList>
    </citation>
    <scope>NUCLEOTIDE SEQUENCE [LARGE SCALE GENOMIC DNA]</scope>
    <source>
        <strain evidence="2">DSM 10527 / NCIMB 13988 / SH1</strain>
    </source>
</reference>
<dbReference type="EnsemblBacteria" id="CAD74461">
    <property type="protein sequence ID" value="CAD74461"/>
    <property type="gene ID" value="RB5834"/>
</dbReference>
<dbReference type="Proteomes" id="UP000001025">
    <property type="component" value="Chromosome"/>
</dbReference>
<evidence type="ECO:0000313" key="1">
    <source>
        <dbReference type="EMBL" id="CAD74461.1"/>
    </source>
</evidence>
<accession>Q7UR79</accession>
<dbReference type="HOGENOM" id="CLU_1814298_0_0_0"/>
<sequence length="142" mass="16323">MQLPAAWQGVYSYDSMPEQLGLSDTAFDLIIRPRRLGRFDGEIRESEPGIPESATVRGWAISKRIRFTKRYPSFWIYDHPGSPRQVPCLNPCKLLYRGDLIEDGDGLRIVGTWRIPTFNFQLDGKRFQMPLTTGTWSARSLD</sequence>